<protein>
    <recommendedName>
        <fullName evidence="3">2-oxo-4-hydroxy-4-carboxy-5-ureidoimidazoline decarboxylase</fullName>
        <ecNumber evidence="3">4.1.1.97</ecNumber>
    </recommendedName>
</protein>
<evidence type="ECO:0000256" key="3">
    <source>
        <dbReference type="ARBA" id="ARBA00012257"/>
    </source>
</evidence>
<comment type="pathway">
    <text evidence="2">Purine metabolism; urate degradation; (S)-allantoin from urate: step 3/3.</text>
</comment>
<dbReference type="PANTHER" id="PTHR43466:SF1">
    <property type="entry name" value="2-OXO-4-HYDROXY-4-CARBOXY-5-UREIDOIMIDAZOLINE DECARBOXYLASE-RELATED"/>
    <property type="match status" value="1"/>
</dbReference>
<evidence type="ECO:0000313" key="8">
    <source>
        <dbReference type="EMBL" id="UNK46106.1"/>
    </source>
</evidence>
<dbReference type="EC" id="4.1.1.97" evidence="3"/>
<accession>A0ABY3W9E6</accession>
<dbReference type="GO" id="GO:0051997">
    <property type="term" value="F:2-oxo-4-hydroxy-4-carboxy-5-ureidoimidazoline decarboxylase activity"/>
    <property type="evidence" value="ECO:0007669"/>
    <property type="project" value="UniProtKB-EC"/>
</dbReference>
<keyword evidence="4" id="KW-0659">Purine metabolism</keyword>
<dbReference type="InterPro" id="IPR036778">
    <property type="entry name" value="OHCU_decarboxylase_sf"/>
</dbReference>
<proteinExistence type="predicted"/>
<evidence type="ECO:0000256" key="1">
    <source>
        <dbReference type="ARBA" id="ARBA00001163"/>
    </source>
</evidence>
<keyword evidence="6 8" id="KW-0456">Lyase</keyword>
<dbReference type="SUPFAM" id="SSF158694">
    <property type="entry name" value="UraD-Like"/>
    <property type="match status" value="1"/>
</dbReference>
<dbReference type="NCBIfam" id="NF010372">
    <property type="entry name" value="PRK13798.1"/>
    <property type="match status" value="1"/>
</dbReference>
<evidence type="ECO:0000256" key="6">
    <source>
        <dbReference type="ARBA" id="ARBA00023239"/>
    </source>
</evidence>
<dbReference type="Pfam" id="PF09349">
    <property type="entry name" value="OHCU_decarbox"/>
    <property type="match status" value="1"/>
</dbReference>
<comment type="catalytic activity">
    <reaction evidence="1">
        <text>5-hydroxy-2-oxo-4-ureido-2,5-dihydro-1H-imidazole-5-carboxylate + H(+) = (S)-allantoin + CO2</text>
        <dbReference type="Rhea" id="RHEA:26301"/>
        <dbReference type="ChEBI" id="CHEBI:15378"/>
        <dbReference type="ChEBI" id="CHEBI:15678"/>
        <dbReference type="ChEBI" id="CHEBI:16526"/>
        <dbReference type="ChEBI" id="CHEBI:58639"/>
        <dbReference type="EC" id="4.1.1.97"/>
    </reaction>
</comment>
<gene>
    <name evidence="8" type="primary">uraD</name>
    <name evidence="8" type="ORF">MNQ99_01635</name>
</gene>
<dbReference type="EMBL" id="CP093326">
    <property type="protein sequence ID" value="UNK46106.1"/>
    <property type="molecule type" value="Genomic_DNA"/>
</dbReference>
<dbReference type="PANTHER" id="PTHR43466">
    <property type="entry name" value="2-OXO-4-HYDROXY-4-CARBOXY-5-UREIDOIMIDAZOLINE DECARBOXYLASE-RELATED"/>
    <property type="match status" value="1"/>
</dbReference>
<dbReference type="RefSeq" id="WP_241914203.1">
    <property type="nucleotide sequence ID" value="NZ_CP093326.1"/>
</dbReference>
<keyword evidence="5" id="KW-0210">Decarboxylase</keyword>
<evidence type="ECO:0000313" key="9">
    <source>
        <dbReference type="Proteomes" id="UP000829069"/>
    </source>
</evidence>
<reference evidence="8 9" key="1">
    <citation type="submission" date="2022-03" db="EMBL/GenBank/DDBJ databases">
        <title>Isotopic signatures of nitrous oxide derived from detoxification processes.</title>
        <authorList>
            <person name="Behrendt U."/>
            <person name="Buchen C."/>
            <person name="Well R."/>
            <person name="Ulrich A."/>
            <person name="Rohe L."/>
            <person name="Kolb S."/>
            <person name="Schloter M."/>
            <person name="Horn M.A."/>
            <person name="Augustin J."/>
        </authorList>
    </citation>
    <scope>NUCLEOTIDE SEQUENCE [LARGE SCALE GENOMIC DNA]</scope>
    <source>
        <strain evidence="8 9">S4-C24</strain>
    </source>
</reference>
<sequence>MKLSSFNSLPASEAAALLLPCVDNSRWVAELVAARPFSGKEQLLAAAETAADPWSVAEIDAALARHPRIGERAGGASAEAEMSRDEQAGVSCDGAVQAELRRRNLAYEEKFGRVFLIRAAGRSTEDILKQLNSRLDNSPEEEIAEVGRQLREIALLRLEGVIEQ</sequence>
<evidence type="ECO:0000256" key="5">
    <source>
        <dbReference type="ARBA" id="ARBA00022793"/>
    </source>
</evidence>
<dbReference type="InterPro" id="IPR018020">
    <property type="entry name" value="OHCU_decarboxylase"/>
</dbReference>
<evidence type="ECO:0000259" key="7">
    <source>
        <dbReference type="Pfam" id="PF09349"/>
    </source>
</evidence>
<organism evidence="8 9">
    <name type="scientific">Arthrobacter sulfonylureivorans</name>
    <dbReference type="NCBI Taxonomy" id="2486855"/>
    <lineage>
        <taxon>Bacteria</taxon>
        <taxon>Bacillati</taxon>
        <taxon>Actinomycetota</taxon>
        <taxon>Actinomycetes</taxon>
        <taxon>Micrococcales</taxon>
        <taxon>Micrococcaceae</taxon>
        <taxon>Arthrobacter</taxon>
    </lineage>
</organism>
<dbReference type="NCBIfam" id="TIGR03180">
    <property type="entry name" value="UraD_2"/>
    <property type="match status" value="1"/>
</dbReference>
<name>A0ABY3W9E6_9MICC</name>
<evidence type="ECO:0000256" key="4">
    <source>
        <dbReference type="ARBA" id="ARBA00022631"/>
    </source>
</evidence>
<feature type="domain" description="Oxo-4-hydroxy-4-carboxy-5-ureidoimidazoline decarboxylase" evidence="7">
    <location>
        <begin position="7"/>
        <end position="159"/>
    </location>
</feature>
<dbReference type="Proteomes" id="UP000829069">
    <property type="component" value="Chromosome"/>
</dbReference>
<dbReference type="InterPro" id="IPR017595">
    <property type="entry name" value="OHCU_decarboxylase-2"/>
</dbReference>
<keyword evidence="9" id="KW-1185">Reference proteome</keyword>
<dbReference type="Gene3D" id="1.10.3330.10">
    <property type="entry name" value="Oxo-4-hydroxy-4-carboxy-5-ureidoimidazoline decarboxylase"/>
    <property type="match status" value="1"/>
</dbReference>
<evidence type="ECO:0000256" key="2">
    <source>
        <dbReference type="ARBA" id="ARBA00004754"/>
    </source>
</evidence>